<dbReference type="EMBL" id="JASBWS010000062">
    <property type="protein sequence ID" value="KAJ9102829.1"/>
    <property type="molecule type" value="Genomic_DNA"/>
</dbReference>
<gene>
    <name evidence="1" type="ORF">QFC20_004936</name>
</gene>
<name>A0ACC2VUS3_9TREE</name>
<protein>
    <submittedName>
        <fullName evidence="1">Uncharacterized protein</fullName>
    </submittedName>
</protein>
<accession>A0ACC2VUS3</accession>
<dbReference type="Proteomes" id="UP001230649">
    <property type="component" value="Unassembled WGS sequence"/>
</dbReference>
<proteinExistence type="predicted"/>
<keyword evidence="2" id="KW-1185">Reference proteome</keyword>
<evidence type="ECO:0000313" key="1">
    <source>
        <dbReference type="EMBL" id="KAJ9102829.1"/>
    </source>
</evidence>
<organism evidence="1 2">
    <name type="scientific">Naganishia adeliensis</name>
    <dbReference type="NCBI Taxonomy" id="92952"/>
    <lineage>
        <taxon>Eukaryota</taxon>
        <taxon>Fungi</taxon>
        <taxon>Dikarya</taxon>
        <taxon>Basidiomycota</taxon>
        <taxon>Agaricomycotina</taxon>
        <taxon>Tremellomycetes</taxon>
        <taxon>Filobasidiales</taxon>
        <taxon>Filobasidiaceae</taxon>
        <taxon>Naganishia</taxon>
    </lineage>
</organism>
<comment type="caution">
    <text evidence="1">The sequence shown here is derived from an EMBL/GenBank/DDBJ whole genome shotgun (WGS) entry which is preliminary data.</text>
</comment>
<evidence type="ECO:0000313" key="2">
    <source>
        <dbReference type="Proteomes" id="UP001230649"/>
    </source>
</evidence>
<reference evidence="1" key="1">
    <citation type="submission" date="2023-04" db="EMBL/GenBank/DDBJ databases">
        <title>Draft Genome sequencing of Naganishia species isolated from polar environments using Oxford Nanopore Technology.</title>
        <authorList>
            <person name="Leo P."/>
            <person name="Venkateswaran K."/>
        </authorList>
    </citation>
    <scope>NUCLEOTIDE SEQUENCE</scope>
    <source>
        <strain evidence="1">MNA-CCFEE 5262</strain>
    </source>
</reference>
<sequence>MYLEHTTAEEDLPLFTTYTKTDLTSPAINIYTSTIRSLSSQLSLGNLTSLQIVTAYLRQIDVHNPKLKALIHVGPREGLMALAREMDDERKEGKCRGVLHGIPIVLKDNIETDPSLGMPTTAGSYALRQFLPNLPGLCYRQHLLSVKMSVRRDAFLVRKLRETGAIIIGKANLSELASYKSLNADGWSAVGGQTINVYASHASPGSSSAGNGVSIAAGFCPASVGTDTDGSVVFPSFASALYGLKPTHGLLSRTGIVPFAPTFDSAGPMGKTPWDLAVLLDVMSDEDVEDLATVGVQRLEEGVKVSSHLLQYSNTPVDPMHSMLIAPPIQASEDFVSASLDRLFTNESYQNWLDVEPWKRAGKPDLSREIYRAFESAVSKMANAGATIIDPADIPSAMDDTLWQCADGARSVIVNADCKEYLGRYLNDRAGDGEGCRSVEDLIAFNEEQADLELPPDHPSQDVLKRTRYAVPVDSPIYHAAKSEMQLVAGLNGLDAVFDSEGVNVLFSLADGHQSLPNMVGYPMGAAWEAEFGPRPLPPMATEDLRLQVELEVEEVKVTALAIQASDSAR</sequence>